<dbReference type="Pfam" id="PF06319">
    <property type="entry name" value="MmcB-like"/>
    <property type="match status" value="1"/>
</dbReference>
<dbReference type="RefSeq" id="WP_092956741.1">
    <property type="nucleotide sequence ID" value="NZ_FOSQ01000001.1"/>
</dbReference>
<evidence type="ECO:0000313" key="2">
    <source>
        <dbReference type="Proteomes" id="UP000199473"/>
    </source>
</evidence>
<name>A0A1I3YEA6_9PROT</name>
<dbReference type="AlphaFoldDB" id="A0A1I3YEA6"/>
<dbReference type="PIRSF" id="PIRSF031796">
    <property type="entry name" value="UPC031796"/>
    <property type="match status" value="1"/>
</dbReference>
<dbReference type="OrthoDB" id="5194526at2"/>
<reference evidence="1 2" key="1">
    <citation type="submission" date="2016-10" db="EMBL/GenBank/DDBJ databases">
        <authorList>
            <person name="de Groot N.N."/>
        </authorList>
    </citation>
    <scope>NUCLEOTIDE SEQUENCE [LARGE SCALE GENOMIC DNA]</scope>
    <source>
        <strain evidence="1 2">DSM 19981</strain>
    </source>
</reference>
<organism evidence="1 2">
    <name type="scientific">Falsiroseomonas stagni DSM 19981</name>
    <dbReference type="NCBI Taxonomy" id="1123062"/>
    <lineage>
        <taxon>Bacteria</taxon>
        <taxon>Pseudomonadati</taxon>
        <taxon>Pseudomonadota</taxon>
        <taxon>Alphaproteobacteria</taxon>
        <taxon>Acetobacterales</taxon>
        <taxon>Roseomonadaceae</taxon>
        <taxon>Falsiroseomonas</taxon>
    </lineage>
</organism>
<dbReference type="STRING" id="1123062.SAMN02745775_1011183"/>
<proteinExistence type="predicted"/>
<keyword evidence="2" id="KW-1185">Reference proteome</keyword>
<evidence type="ECO:0008006" key="3">
    <source>
        <dbReference type="Google" id="ProtNLM"/>
    </source>
</evidence>
<dbReference type="Proteomes" id="UP000199473">
    <property type="component" value="Unassembled WGS sequence"/>
</dbReference>
<protein>
    <recommendedName>
        <fullName evidence="3">DNA repair protein MmcB-related protein</fullName>
    </recommendedName>
</protein>
<gene>
    <name evidence="1" type="ORF">SAMN02745775_1011183</name>
</gene>
<dbReference type="EMBL" id="FOSQ01000001">
    <property type="protein sequence ID" value="SFK29709.1"/>
    <property type="molecule type" value="Genomic_DNA"/>
</dbReference>
<accession>A0A1I3YEA6</accession>
<dbReference type="InterPro" id="IPR009394">
    <property type="entry name" value="MmcB-like"/>
</dbReference>
<evidence type="ECO:0000313" key="1">
    <source>
        <dbReference type="EMBL" id="SFK29709.1"/>
    </source>
</evidence>
<sequence length="157" mass="17153">MSAAITTPERTVAVCRAASLFCGLRGWAPVREMPLPNGRRADILALLPDGRFAVVEVKSCARDFLSDAKWPEYRDFCDLLYFAVDLDFPIELLPPDAGLLVVEGREAALVREASSHPLAPARRRALLHRYAVTAAGRLAALQDPAGLAEMRAALRVE</sequence>